<feature type="region of interest" description="Disordered" evidence="1">
    <location>
        <begin position="154"/>
        <end position="179"/>
    </location>
</feature>
<evidence type="ECO:0000256" key="1">
    <source>
        <dbReference type="SAM" id="MobiDB-lite"/>
    </source>
</evidence>
<accession>A0ABU1D9R6</accession>
<dbReference type="RefSeq" id="WP_347287732.1">
    <property type="nucleotide sequence ID" value="NZ_JAUZQE010000064.1"/>
</dbReference>
<comment type="caution">
    <text evidence="2">The sequence shown here is derived from an EMBL/GenBank/DDBJ whole genome shotgun (WGS) entry which is preliminary data.</text>
</comment>
<feature type="region of interest" description="Disordered" evidence="1">
    <location>
        <begin position="1"/>
        <end position="29"/>
    </location>
</feature>
<dbReference type="EMBL" id="JAUZQE010000064">
    <property type="protein sequence ID" value="MDR4127201.1"/>
    <property type="molecule type" value="Genomic_DNA"/>
</dbReference>
<reference evidence="2 3" key="1">
    <citation type="submission" date="2023-08" db="EMBL/GenBank/DDBJ databases">
        <title>Alcaligenaceae gen. nov., a novel taxon isolated from the sludge of Yixing Pesticide Factory.</title>
        <authorList>
            <person name="Ruan L."/>
        </authorList>
    </citation>
    <scope>NUCLEOTIDE SEQUENCE [LARGE SCALE GENOMIC DNA]</scope>
    <source>
        <strain evidence="2 3">LG-2</strain>
    </source>
</reference>
<keyword evidence="3" id="KW-1185">Reference proteome</keyword>
<dbReference type="InterPro" id="IPR036390">
    <property type="entry name" value="WH_DNA-bd_sf"/>
</dbReference>
<organism evidence="2 3">
    <name type="scientific">Yanghanlia caeni</name>
    <dbReference type="NCBI Taxonomy" id="3064283"/>
    <lineage>
        <taxon>Bacteria</taxon>
        <taxon>Pseudomonadati</taxon>
        <taxon>Pseudomonadota</taxon>
        <taxon>Betaproteobacteria</taxon>
        <taxon>Burkholderiales</taxon>
        <taxon>Alcaligenaceae</taxon>
        <taxon>Yanghanlia</taxon>
    </lineage>
</organism>
<gene>
    <name evidence="2" type="ORF">Q8947_14580</name>
</gene>
<evidence type="ECO:0000313" key="2">
    <source>
        <dbReference type="EMBL" id="MDR4127201.1"/>
    </source>
</evidence>
<dbReference type="SUPFAM" id="SSF46785">
    <property type="entry name" value="Winged helix' DNA-binding domain"/>
    <property type="match status" value="1"/>
</dbReference>
<dbReference type="Gene3D" id="1.10.10.10">
    <property type="entry name" value="Winged helix-like DNA-binding domain superfamily/Winged helix DNA-binding domain"/>
    <property type="match status" value="1"/>
</dbReference>
<dbReference type="Proteomes" id="UP001232156">
    <property type="component" value="Unassembled WGS sequence"/>
</dbReference>
<sequence>MAKEPTREPGSMTLSNPAQKGSLQGQNSLPETTPVQLALDIFKSLEVEGKRVEESPQEIGFRKNNMFLEITGLGLSARRAIDVAYFIVAQPADENELYSRHAYTYSVDQSFFKWLMGTGSRNWRHLRSVLREAQAAAIEITESTGDTNLVYGHIENNSDGSPKPIEKGKRGKNALSNDPPPNWGAVPLLGAVAIANGRVSFEVNPVLAKHIKRPRSSHFLSLRYVFRSLYGKNLYDLVVPHLDNETTPWFELEKLRNILGCEGKTYSQYKFLRQFVLLPAIAEVDSVTGIKLELQTHNLPKTRKIGYVRFAIERGEESAPDYNIELKEMFLTLRNEFAISRTQMDEILSRREEWTLAHIQDAIDYTRYMLRRGKVRISASGYLMKALRENYKLGTAQLEIDRMLEEEKAAKAKAESANPYATELPEGSVVPEHITPDARLKDIEEGREAYKEMSKAQQLELTMQFIKTPAARLAASRDNFEIEFLQGEELHQEIMANRGLLYEELMVYAAKHTSVRAKPTKAAKSAKTGKKNAD</sequence>
<dbReference type="Pfam" id="PF21205">
    <property type="entry name" value="Rep3_C"/>
    <property type="match status" value="1"/>
</dbReference>
<protein>
    <submittedName>
        <fullName evidence="2">Replication initiation protein</fullName>
    </submittedName>
</protein>
<proteinExistence type="predicted"/>
<dbReference type="InterPro" id="IPR036388">
    <property type="entry name" value="WH-like_DNA-bd_sf"/>
</dbReference>
<feature type="compositionally biased region" description="Polar residues" evidence="1">
    <location>
        <begin position="12"/>
        <end position="29"/>
    </location>
</feature>
<name>A0ABU1D9R6_9BURK</name>
<evidence type="ECO:0000313" key="3">
    <source>
        <dbReference type="Proteomes" id="UP001232156"/>
    </source>
</evidence>